<evidence type="ECO:0000256" key="2">
    <source>
        <dbReference type="ARBA" id="ARBA00023043"/>
    </source>
</evidence>
<gene>
    <name evidence="4" type="ORF">TKK_001636</name>
</gene>
<dbReference type="InterPro" id="IPR036770">
    <property type="entry name" value="Ankyrin_rpt-contain_sf"/>
</dbReference>
<dbReference type="Pfam" id="PF12796">
    <property type="entry name" value="Ank_2"/>
    <property type="match status" value="2"/>
</dbReference>
<dbReference type="PANTHER" id="PTHR46680">
    <property type="entry name" value="NF-KAPPA-B INHIBITOR ALPHA"/>
    <property type="match status" value="1"/>
</dbReference>
<dbReference type="InterPro" id="IPR002110">
    <property type="entry name" value="Ankyrin_rpt"/>
</dbReference>
<name>A0ABD2XNC6_9HYME</name>
<dbReference type="Proteomes" id="UP001627154">
    <property type="component" value="Unassembled WGS sequence"/>
</dbReference>
<accession>A0ABD2XNC6</accession>
<evidence type="ECO:0000313" key="5">
    <source>
        <dbReference type="Proteomes" id="UP001627154"/>
    </source>
</evidence>
<evidence type="ECO:0000256" key="1">
    <source>
        <dbReference type="ARBA" id="ARBA00022737"/>
    </source>
</evidence>
<feature type="repeat" description="ANK" evidence="3">
    <location>
        <begin position="152"/>
        <end position="184"/>
    </location>
</feature>
<keyword evidence="5" id="KW-1185">Reference proteome</keyword>
<feature type="repeat" description="ANK" evidence="3">
    <location>
        <begin position="75"/>
        <end position="107"/>
    </location>
</feature>
<comment type="caution">
    <text evidence="4">The sequence shown here is derived from an EMBL/GenBank/DDBJ whole genome shotgun (WGS) entry which is preliminary data.</text>
</comment>
<dbReference type="PROSITE" id="PS50297">
    <property type="entry name" value="ANK_REP_REGION"/>
    <property type="match status" value="3"/>
</dbReference>
<feature type="repeat" description="ANK" evidence="3">
    <location>
        <begin position="226"/>
        <end position="258"/>
    </location>
</feature>
<dbReference type="Gene3D" id="1.25.40.20">
    <property type="entry name" value="Ankyrin repeat-containing domain"/>
    <property type="match status" value="3"/>
</dbReference>
<organism evidence="4 5">
    <name type="scientific">Trichogramma kaykai</name>
    <dbReference type="NCBI Taxonomy" id="54128"/>
    <lineage>
        <taxon>Eukaryota</taxon>
        <taxon>Metazoa</taxon>
        <taxon>Ecdysozoa</taxon>
        <taxon>Arthropoda</taxon>
        <taxon>Hexapoda</taxon>
        <taxon>Insecta</taxon>
        <taxon>Pterygota</taxon>
        <taxon>Neoptera</taxon>
        <taxon>Endopterygota</taxon>
        <taxon>Hymenoptera</taxon>
        <taxon>Apocrita</taxon>
        <taxon>Proctotrupomorpha</taxon>
        <taxon>Chalcidoidea</taxon>
        <taxon>Trichogrammatidae</taxon>
        <taxon>Trichogramma</taxon>
    </lineage>
</organism>
<dbReference type="InterPro" id="IPR051070">
    <property type="entry name" value="NF-kappa-B_inhibitor"/>
</dbReference>
<keyword evidence="2 3" id="KW-0040">ANK repeat</keyword>
<evidence type="ECO:0000313" key="4">
    <source>
        <dbReference type="EMBL" id="KAL3406287.1"/>
    </source>
</evidence>
<reference evidence="4 5" key="1">
    <citation type="journal article" date="2024" name="bioRxiv">
        <title>A reference genome for Trichogramma kaykai: A tiny desert-dwelling parasitoid wasp with competing sex-ratio distorters.</title>
        <authorList>
            <person name="Culotta J."/>
            <person name="Lindsey A.R."/>
        </authorList>
    </citation>
    <scope>NUCLEOTIDE SEQUENCE [LARGE SCALE GENOMIC DNA]</scope>
    <source>
        <strain evidence="4 5">KSX58</strain>
    </source>
</reference>
<dbReference type="PANTHER" id="PTHR46680:SF3">
    <property type="entry name" value="NF-KAPPA-B INHIBITOR CACTUS"/>
    <property type="match status" value="1"/>
</dbReference>
<dbReference type="SUPFAM" id="SSF48403">
    <property type="entry name" value="Ankyrin repeat"/>
    <property type="match status" value="1"/>
</dbReference>
<dbReference type="Pfam" id="PF00023">
    <property type="entry name" value="Ank"/>
    <property type="match status" value="1"/>
</dbReference>
<protein>
    <submittedName>
        <fullName evidence="4">Uncharacterized protein</fullName>
    </submittedName>
</protein>
<dbReference type="AlphaFoldDB" id="A0ABD2XNC6"/>
<evidence type="ECO:0000256" key="3">
    <source>
        <dbReference type="PROSITE-ProRule" id="PRU00023"/>
    </source>
</evidence>
<dbReference type="PROSITE" id="PS50088">
    <property type="entry name" value="ANK_REPEAT"/>
    <property type="match status" value="3"/>
</dbReference>
<keyword evidence="1" id="KW-0677">Repeat</keyword>
<dbReference type="SMART" id="SM00248">
    <property type="entry name" value="ANK"/>
    <property type="match status" value="7"/>
</dbReference>
<dbReference type="EMBL" id="JBJJXI010000019">
    <property type="protein sequence ID" value="KAL3406287.1"/>
    <property type="molecule type" value="Genomic_DNA"/>
</dbReference>
<sequence length="529" mass="60801">MKRFVQKIFNSKESKREPEVKTPPEYLYEKFQVISDEDNEFRSSDLLDACRTGDEDLARKCLNRGVHPDCLAQKTADSPLHLALHYQHKEIVQLLLRHDANPNWGNVEGSTPLHVIAKLKNKENAHKKLIDMFFDVCDERKLKLKINAQDKMGRTPLYVAVGYGCIKFIKILLERGANPNLARRGKFSPLHVLVSRYPKNKILFDQFLDICDKKRVEVQIDAQNSLGNTTLHIAVSRDQRSLINCLLKMGADPNLANNEGSTALHIICRRCKADFIYEGLLAYFFEICEALRIKLQVDAQDNLKRTPLHWAVMNLLPFDVNILLARGADLKNFVFPRGSDFHEELESLRNTVVPPKFKVILASSMMTIVELLERSGRRTFKLSQENVKTILVFFAIYGLFERPTQCLERLYGDKEFVRSAKTLMIKENLSLYDLICMKPSEAAKKVTCLDYLYLSGTNKLLELPTPEAQEICALNLCEKMSREFFRRFAWSRTWLLMRNGLETIVGSLFSGNLNNLELWTVILAPLKIN</sequence>
<proteinExistence type="predicted"/>